<feature type="transmembrane region" description="Helical" evidence="1">
    <location>
        <begin position="69"/>
        <end position="94"/>
    </location>
</feature>
<feature type="transmembrane region" description="Helical" evidence="1">
    <location>
        <begin position="26"/>
        <end position="48"/>
    </location>
</feature>
<reference evidence="2" key="1">
    <citation type="journal article" date="2013" name="Environ. Microbiol.">
        <title>Microbiota from the distal guts of lean and obese adolescents exhibit partial functional redundancy besides clear differences in community structure.</title>
        <authorList>
            <person name="Ferrer M."/>
            <person name="Ruiz A."/>
            <person name="Lanza F."/>
            <person name="Haange S.B."/>
            <person name="Oberbach A."/>
            <person name="Till H."/>
            <person name="Bargiela R."/>
            <person name="Campoy C."/>
            <person name="Segura M.T."/>
            <person name="Richter M."/>
            <person name="von Bergen M."/>
            <person name="Seifert J."/>
            <person name="Suarez A."/>
        </authorList>
    </citation>
    <scope>NUCLEOTIDE SEQUENCE</scope>
</reference>
<keyword evidence="1" id="KW-0812">Transmembrane</keyword>
<feature type="non-terminal residue" evidence="2">
    <location>
        <position position="198"/>
    </location>
</feature>
<dbReference type="AlphaFoldDB" id="K1TI80"/>
<protein>
    <submittedName>
        <fullName evidence="2">Uncharacterized protein</fullName>
    </submittedName>
</protein>
<accession>K1TI80</accession>
<dbReference type="EMBL" id="AJWZ01003782">
    <property type="protein sequence ID" value="EKC67279.1"/>
    <property type="molecule type" value="Genomic_DNA"/>
</dbReference>
<keyword evidence="1" id="KW-1133">Transmembrane helix</keyword>
<feature type="transmembrane region" description="Helical" evidence="1">
    <location>
        <begin position="134"/>
        <end position="157"/>
    </location>
</feature>
<name>K1TI80_9ZZZZ</name>
<proteinExistence type="predicted"/>
<organism evidence="2">
    <name type="scientific">human gut metagenome</name>
    <dbReference type="NCBI Taxonomy" id="408170"/>
    <lineage>
        <taxon>unclassified sequences</taxon>
        <taxon>metagenomes</taxon>
        <taxon>organismal metagenomes</taxon>
    </lineage>
</organism>
<evidence type="ECO:0000313" key="2">
    <source>
        <dbReference type="EMBL" id="EKC67279.1"/>
    </source>
</evidence>
<feature type="non-terminal residue" evidence="2">
    <location>
        <position position="1"/>
    </location>
</feature>
<comment type="caution">
    <text evidence="2">The sequence shown here is derived from an EMBL/GenBank/DDBJ whole genome shotgun (WGS) entry which is preliminary data.</text>
</comment>
<evidence type="ECO:0000256" key="1">
    <source>
        <dbReference type="SAM" id="Phobius"/>
    </source>
</evidence>
<dbReference type="InterPro" id="IPR045798">
    <property type="entry name" value="TrbL_Firmicutes"/>
</dbReference>
<sequence length="198" mass="21260">ESEISRNLAAYYPIAGAVQSGTIWNVIVNIHGAVQAIGLALLVLFFVIGVMKTCGSFAELKKPEHALKLFIRFALAKGVVTYGLELMMALFNIVQGLISTIMTAAGFGSATQTVLPSEIVTAVEDCGFFESIPLWAVTLIGGLFITVLSFIMIMTVYGRFFKLYLYTAIAPVPLSAFAGEPTQNVGKSFIKSYAAVCL</sequence>
<gene>
    <name evidence="2" type="ORF">OBE_05523</name>
</gene>
<dbReference type="Pfam" id="PF19478">
    <property type="entry name" value="TrbL_2"/>
    <property type="match status" value="1"/>
</dbReference>
<keyword evidence="1" id="KW-0472">Membrane</keyword>